<dbReference type="PANTHER" id="PTHR40940">
    <property type="entry name" value="PROTEIN BATD-RELATED"/>
    <property type="match status" value="1"/>
</dbReference>
<evidence type="ECO:0000256" key="1">
    <source>
        <dbReference type="SAM" id="Phobius"/>
    </source>
</evidence>
<sequence length="638" mass="71085">MCYMQAKPGKSMIQHQKSMHVFHRKWHEPLETFWHGVRCYVLFVALIALPVIGMAQDISVRASVTEPVVTVGEPFEYVIEIQGSVNVESVQMAKVPRVEKQGESQSTSVSIVNGKVSQSRIISYTLVATSEGKLTIPAATVKVEGKLYQTNPVELTVVKAAAQAQNGSAVSGNSYSDLVFIKPVVSKTKLYVGEATTVTYKLYERADISNVVVEKDVKPEGFWVEEIDLQQGRSSVPHTTEFLNGALYRVYTVKKMVLFPTRAGILTNGTYKLNCDALLTKIKQQRGRTLLEDFDAFFGTLGKKVKIDVVAPEIKFEVMPLPEPKPLGFSGAVGKYTLSATLDKSKVKAGQPITFRFTVAGEGNIAAVLPIQLDLPEGFEKYEPKVEENISRHGGVVSGTKTTEYVVIPRVGGKFEIEPVSFSFFDPEKGEYKTLLSPRFEIEVEGEAIVSAATPMADRQTLAKTGGDIRFIKTQDDLKYRPVPIYQSVWFYSSFLLPLAALLFVLVRKQQQEKLQNNVALARAYRASPEAKKRLKLASELLKQNKQKEFFAELEQTLVKFIGNKFNTDDLALTKEELRSLLQEKKVAPATVEKCLKILEKSEYYRYAPTSQTQDDLNAVLHDAEQVISELSEHPTSS</sequence>
<dbReference type="EMBL" id="PHFL01000028">
    <property type="protein sequence ID" value="RFM24709.1"/>
    <property type="molecule type" value="Genomic_DNA"/>
</dbReference>
<keyword evidence="1" id="KW-0812">Transmembrane</keyword>
<name>A0A395M1M7_9BACT</name>
<dbReference type="Proteomes" id="UP000266389">
    <property type="component" value="Unassembled WGS sequence"/>
</dbReference>
<comment type="caution">
    <text evidence="2">The sequence shown here is derived from an EMBL/GenBank/DDBJ whole genome shotgun (WGS) entry which is preliminary data.</text>
</comment>
<dbReference type="Pfam" id="PF13584">
    <property type="entry name" value="BatD"/>
    <property type="match status" value="2"/>
</dbReference>
<protein>
    <submittedName>
        <fullName evidence="2">Protein BatD</fullName>
    </submittedName>
</protein>
<evidence type="ECO:0000313" key="3">
    <source>
        <dbReference type="Proteomes" id="UP000266389"/>
    </source>
</evidence>
<organism evidence="2 3">
    <name type="scientific">Candidatus Thermochlorobacter aerophilus</name>
    <dbReference type="NCBI Taxonomy" id="1868324"/>
    <lineage>
        <taxon>Bacteria</taxon>
        <taxon>Pseudomonadati</taxon>
        <taxon>Chlorobiota</taxon>
        <taxon>Chlorobiia</taxon>
        <taxon>Chlorobiales</taxon>
        <taxon>Candidatus Thermochlorobacteriaceae</taxon>
        <taxon>Candidatus Thermochlorobacter</taxon>
    </lineage>
</organism>
<keyword evidence="1" id="KW-0472">Membrane</keyword>
<evidence type="ECO:0000313" key="2">
    <source>
        <dbReference type="EMBL" id="RFM24709.1"/>
    </source>
</evidence>
<keyword evidence="1" id="KW-1133">Transmembrane helix</keyword>
<dbReference type="PANTHER" id="PTHR40940:SF2">
    <property type="entry name" value="BATD"/>
    <property type="match status" value="1"/>
</dbReference>
<accession>A0A395M1M7</accession>
<feature type="transmembrane region" description="Helical" evidence="1">
    <location>
        <begin position="489"/>
        <end position="507"/>
    </location>
</feature>
<gene>
    <name evidence="2" type="ORF">D0433_04245</name>
</gene>
<dbReference type="InterPro" id="IPR025738">
    <property type="entry name" value="BatD"/>
</dbReference>
<dbReference type="AlphaFoldDB" id="A0A395M1M7"/>
<reference evidence="2 3" key="1">
    <citation type="journal article" date="2011" name="ISME J.">
        <title>Community ecology of hot spring cyanobacterial mats: predominant populations and their functional potential.</title>
        <authorList>
            <person name="Klatt C.G."/>
            <person name="Wood J.M."/>
            <person name="Rusch D.B."/>
            <person name="Bateson M.M."/>
            <person name="Hamamura N."/>
            <person name="Heidelberg J.F."/>
            <person name="Grossman A.R."/>
            <person name="Bhaya D."/>
            <person name="Cohan F.M."/>
            <person name="Kuhl M."/>
            <person name="Bryant D.A."/>
            <person name="Ward D.M."/>
        </authorList>
    </citation>
    <scope>NUCLEOTIDE SEQUENCE [LARGE SCALE GENOMIC DNA]</scope>
    <source>
        <strain evidence="2">OS</strain>
    </source>
</reference>
<proteinExistence type="predicted"/>